<proteinExistence type="inferred from homology"/>
<evidence type="ECO:0000256" key="4">
    <source>
        <dbReference type="ARBA" id="ARBA00022692"/>
    </source>
</evidence>
<dbReference type="InterPro" id="IPR011701">
    <property type="entry name" value="MFS"/>
</dbReference>
<keyword evidence="4 7" id="KW-0812">Transmembrane</keyword>
<dbReference type="InterPro" id="IPR036259">
    <property type="entry name" value="MFS_trans_sf"/>
</dbReference>
<dbReference type="Gene3D" id="1.20.1250.20">
    <property type="entry name" value="MFS general substrate transporter like domains"/>
    <property type="match status" value="1"/>
</dbReference>
<dbReference type="SUPFAM" id="SSF103473">
    <property type="entry name" value="MFS general substrate transporter"/>
    <property type="match status" value="1"/>
</dbReference>
<evidence type="ECO:0000256" key="5">
    <source>
        <dbReference type="ARBA" id="ARBA00022989"/>
    </source>
</evidence>
<dbReference type="GO" id="GO:0022857">
    <property type="term" value="F:transmembrane transporter activity"/>
    <property type="evidence" value="ECO:0007669"/>
    <property type="project" value="InterPro"/>
</dbReference>
<feature type="transmembrane region" description="Helical" evidence="7">
    <location>
        <begin position="110"/>
        <end position="128"/>
    </location>
</feature>
<feature type="transmembrane region" description="Helical" evidence="7">
    <location>
        <begin position="140"/>
        <end position="159"/>
    </location>
</feature>
<dbReference type="PANTHER" id="PTHR23501:SF12">
    <property type="entry name" value="MAJOR FACILITATOR SUPERFAMILY (MFS) PROFILE DOMAIN-CONTAINING PROTEIN-RELATED"/>
    <property type="match status" value="1"/>
</dbReference>
<dbReference type="PANTHER" id="PTHR23501">
    <property type="entry name" value="MAJOR FACILITATOR SUPERFAMILY"/>
    <property type="match status" value="1"/>
</dbReference>
<evidence type="ECO:0000256" key="2">
    <source>
        <dbReference type="ARBA" id="ARBA00007520"/>
    </source>
</evidence>
<dbReference type="AlphaFoldDB" id="A0A8H7T3Y7"/>
<evidence type="ECO:0000313" key="10">
    <source>
        <dbReference type="Proteomes" id="UP000664132"/>
    </source>
</evidence>
<feature type="transmembrane region" description="Helical" evidence="7">
    <location>
        <begin position="198"/>
        <end position="221"/>
    </location>
</feature>
<evidence type="ECO:0000313" key="9">
    <source>
        <dbReference type="EMBL" id="KAG4411786.1"/>
    </source>
</evidence>
<keyword evidence="5 7" id="KW-1133">Transmembrane helix</keyword>
<dbReference type="EMBL" id="JAFJYH010000439">
    <property type="protein sequence ID" value="KAG4411786.1"/>
    <property type="molecule type" value="Genomic_DNA"/>
</dbReference>
<comment type="caution">
    <text evidence="9">The sequence shown here is derived from an EMBL/GenBank/DDBJ whole genome shotgun (WGS) entry which is preliminary data.</text>
</comment>
<dbReference type="InterPro" id="IPR020846">
    <property type="entry name" value="MFS_dom"/>
</dbReference>
<evidence type="ECO:0000256" key="6">
    <source>
        <dbReference type="ARBA" id="ARBA00023136"/>
    </source>
</evidence>
<dbReference type="Proteomes" id="UP000664132">
    <property type="component" value="Unassembled WGS sequence"/>
</dbReference>
<keyword evidence="6 7" id="KW-0472">Membrane</keyword>
<dbReference type="PROSITE" id="PS50850">
    <property type="entry name" value="MFS"/>
    <property type="match status" value="1"/>
</dbReference>
<organism evidence="9 10">
    <name type="scientific">Cadophora malorum</name>
    <dbReference type="NCBI Taxonomy" id="108018"/>
    <lineage>
        <taxon>Eukaryota</taxon>
        <taxon>Fungi</taxon>
        <taxon>Dikarya</taxon>
        <taxon>Ascomycota</taxon>
        <taxon>Pezizomycotina</taxon>
        <taxon>Leotiomycetes</taxon>
        <taxon>Helotiales</taxon>
        <taxon>Ploettnerulaceae</taxon>
        <taxon>Cadophora</taxon>
    </lineage>
</organism>
<feature type="transmembrane region" description="Helical" evidence="7">
    <location>
        <begin position="165"/>
        <end position="186"/>
    </location>
</feature>
<comment type="subcellular location">
    <subcellularLocation>
        <location evidence="1">Membrane</location>
        <topology evidence="1">Multi-pass membrane protein</topology>
    </subcellularLocation>
</comment>
<feature type="transmembrane region" description="Helical" evidence="7">
    <location>
        <begin position="227"/>
        <end position="246"/>
    </location>
</feature>
<dbReference type="GO" id="GO:0005886">
    <property type="term" value="C:plasma membrane"/>
    <property type="evidence" value="ECO:0007669"/>
    <property type="project" value="TreeGrafter"/>
</dbReference>
<sequence length="252" mass="27781">MDDKNLSNKYLQATHLQPQHLGFKSTQNLNYELQDPRFLDLDNTEKDGIVQSEEMGREQPVKQERKITGWRWPVLMISVISAVFLYCLDTNLTSILIPVLLAEFGEASKLPWIFVGFSLGAIALVLPVGKLYTILPAKHLYLLFLSLFALGSSLCGAAQSMNMLIIGRVIAGAGGIGLYTGVIVILSSVTTAQERPTYVGLVGICWSLGRVLGALFGGLLGPRSWRWGFLLNILITTLFTPIYLLFIPPLDP</sequence>
<reference evidence="9" key="1">
    <citation type="submission" date="2021-02" db="EMBL/GenBank/DDBJ databases">
        <title>Genome sequence Cadophora malorum strain M34.</title>
        <authorList>
            <person name="Stefanovic E."/>
            <person name="Vu D."/>
            <person name="Scully C."/>
            <person name="Dijksterhuis J."/>
            <person name="Roader J."/>
            <person name="Houbraken J."/>
        </authorList>
    </citation>
    <scope>NUCLEOTIDE SEQUENCE</scope>
    <source>
        <strain evidence="9">M34</strain>
    </source>
</reference>
<feature type="non-terminal residue" evidence="9">
    <location>
        <position position="1"/>
    </location>
</feature>
<feature type="domain" description="Major facilitator superfamily (MFS) profile" evidence="8">
    <location>
        <begin position="75"/>
        <end position="252"/>
    </location>
</feature>
<protein>
    <recommendedName>
        <fullName evidence="8">Major facilitator superfamily (MFS) profile domain-containing protein</fullName>
    </recommendedName>
</protein>
<feature type="transmembrane region" description="Helical" evidence="7">
    <location>
        <begin position="72"/>
        <end position="98"/>
    </location>
</feature>
<keyword evidence="10" id="KW-1185">Reference proteome</keyword>
<comment type="similarity">
    <text evidence="2">Belongs to the major facilitator superfamily. TCR/Tet family.</text>
</comment>
<evidence type="ECO:0000259" key="8">
    <source>
        <dbReference type="PROSITE" id="PS50850"/>
    </source>
</evidence>
<name>A0A8H7T3Y7_9HELO</name>
<gene>
    <name evidence="9" type="ORF">IFR04_015067</name>
</gene>
<evidence type="ECO:0000256" key="1">
    <source>
        <dbReference type="ARBA" id="ARBA00004141"/>
    </source>
</evidence>
<evidence type="ECO:0000256" key="7">
    <source>
        <dbReference type="SAM" id="Phobius"/>
    </source>
</evidence>
<accession>A0A8H7T3Y7</accession>
<dbReference type="OrthoDB" id="3549911at2759"/>
<evidence type="ECO:0000256" key="3">
    <source>
        <dbReference type="ARBA" id="ARBA00022448"/>
    </source>
</evidence>
<keyword evidence="3" id="KW-0813">Transport</keyword>
<dbReference type="Pfam" id="PF07690">
    <property type="entry name" value="MFS_1"/>
    <property type="match status" value="1"/>
</dbReference>